<name>R7QBV6_CHOCR</name>
<keyword evidence="3" id="KW-1185">Reference proteome</keyword>
<sequence length="569" mass="64298">MLKKLCSRQLQSERMVRARKKNHSVLIGSTGILFLVLCWNFKPPSQRPNNLRNNLHTTEQRERHIKVIEVESAKDALPEVANDRDHSQEQHSDPSPTTGTATDVDLDNRQSGYALPRINGGLVFNVPASWNRLHAPWFQPDAVKLLTPKESNHRYLYAATRISTSDGIGHSMGVVNRDFNFAISLKLTYTHRLGTYSSLTFEDRNAVEAFFGWGSGEVPRTKIQQEGCVPQGGFWPEPNQTTACHTCERPRISGALRIQNLVEIPADMRSNCLHPDDPCQSYRKRFLNEHQESHTIFQASRKACSPPATDNNFLVSKSLFFHKYWDQHGLRPWHPRNLTTQAGERPIRYNPEELNVAIHIRRGDFLIPETQAKRGITKDEVFAKVLINALSVVQKEGGVFSEMPIVVHIYSEGRLQKGSVLSIHMIELQDNLYYDSSGTPRNAVWWKSLILKTLSRSNAIELESLKERLTVLFHISEDTLLCLHEMVSADIFIGSKSGLSNALVWSLSRGVVLIPYAPTINIEKGKKGNVCCSIPFANEDGIFDTKQFSMYWNAYSQANSESASEAFAT</sequence>
<evidence type="ECO:0000313" key="3">
    <source>
        <dbReference type="Proteomes" id="UP000012073"/>
    </source>
</evidence>
<dbReference type="GeneID" id="17322809"/>
<dbReference type="KEGG" id="ccp:CHC_T00003932001"/>
<gene>
    <name evidence="2" type="ORF">CHC_T00003932001</name>
</gene>
<organism evidence="2 3">
    <name type="scientific">Chondrus crispus</name>
    <name type="common">Carrageen Irish moss</name>
    <name type="synonym">Polymorpha crispa</name>
    <dbReference type="NCBI Taxonomy" id="2769"/>
    <lineage>
        <taxon>Eukaryota</taxon>
        <taxon>Rhodophyta</taxon>
        <taxon>Florideophyceae</taxon>
        <taxon>Rhodymeniophycidae</taxon>
        <taxon>Gigartinales</taxon>
        <taxon>Gigartinaceae</taxon>
        <taxon>Chondrus</taxon>
    </lineage>
</organism>
<feature type="region of interest" description="Disordered" evidence="1">
    <location>
        <begin position="80"/>
        <end position="106"/>
    </location>
</feature>
<dbReference type="Proteomes" id="UP000012073">
    <property type="component" value="Unassembled WGS sequence"/>
</dbReference>
<protein>
    <submittedName>
        <fullName evidence="2">Uncharacterized protein</fullName>
    </submittedName>
</protein>
<dbReference type="RefSeq" id="XP_005715097.1">
    <property type="nucleotide sequence ID" value="XM_005715040.1"/>
</dbReference>
<feature type="compositionally biased region" description="Basic and acidic residues" evidence="1">
    <location>
        <begin position="80"/>
        <end position="92"/>
    </location>
</feature>
<dbReference type="PhylomeDB" id="R7QBV6"/>
<dbReference type="Gramene" id="CDF35278">
    <property type="protein sequence ID" value="CDF35278"/>
    <property type="gene ID" value="CHC_T00003932001"/>
</dbReference>
<reference evidence="3" key="1">
    <citation type="journal article" date="2013" name="Proc. Natl. Acad. Sci. U.S.A.">
        <title>Genome structure and metabolic features in the red seaweed Chondrus crispus shed light on evolution of the Archaeplastida.</title>
        <authorList>
            <person name="Collen J."/>
            <person name="Porcel B."/>
            <person name="Carre W."/>
            <person name="Ball S.G."/>
            <person name="Chaparro C."/>
            <person name="Tonon T."/>
            <person name="Barbeyron T."/>
            <person name="Michel G."/>
            <person name="Noel B."/>
            <person name="Valentin K."/>
            <person name="Elias M."/>
            <person name="Artiguenave F."/>
            <person name="Arun A."/>
            <person name="Aury J.M."/>
            <person name="Barbosa-Neto J.F."/>
            <person name="Bothwell J.H."/>
            <person name="Bouget F.Y."/>
            <person name="Brillet L."/>
            <person name="Cabello-Hurtado F."/>
            <person name="Capella-Gutierrez S."/>
            <person name="Charrier B."/>
            <person name="Cladiere L."/>
            <person name="Cock J.M."/>
            <person name="Coelho S.M."/>
            <person name="Colleoni C."/>
            <person name="Czjzek M."/>
            <person name="Da Silva C."/>
            <person name="Delage L."/>
            <person name="Denoeud F."/>
            <person name="Deschamps P."/>
            <person name="Dittami S.M."/>
            <person name="Gabaldon T."/>
            <person name="Gachon C.M."/>
            <person name="Groisillier A."/>
            <person name="Herve C."/>
            <person name="Jabbari K."/>
            <person name="Katinka M."/>
            <person name="Kloareg B."/>
            <person name="Kowalczyk N."/>
            <person name="Labadie K."/>
            <person name="Leblanc C."/>
            <person name="Lopez P.J."/>
            <person name="McLachlan D.H."/>
            <person name="Meslet-Cladiere L."/>
            <person name="Moustafa A."/>
            <person name="Nehr Z."/>
            <person name="Nyvall Collen P."/>
            <person name="Panaud O."/>
            <person name="Partensky F."/>
            <person name="Poulain J."/>
            <person name="Rensing S.A."/>
            <person name="Rousvoal S."/>
            <person name="Samson G."/>
            <person name="Symeonidi A."/>
            <person name="Weissenbach J."/>
            <person name="Zambounis A."/>
            <person name="Wincker P."/>
            <person name="Boyen C."/>
        </authorList>
    </citation>
    <scope>NUCLEOTIDE SEQUENCE [LARGE SCALE GENOMIC DNA]</scope>
    <source>
        <strain evidence="3">cv. Stackhouse</strain>
    </source>
</reference>
<evidence type="ECO:0000313" key="2">
    <source>
        <dbReference type="EMBL" id="CDF35278.1"/>
    </source>
</evidence>
<dbReference type="OrthoDB" id="4357at2759"/>
<proteinExistence type="predicted"/>
<dbReference type="EMBL" id="HG001726">
    <property type="protein sequence ID" value="CDF35278.1"/>
    <property type="molecule type" value="Genomic_DNA"/>
</dbReference>
<dbReference type="AlphaFoldDB" id="R7QBV6"/>
<accession>R7QBV6</accession>
<evidence type="ECO:0000256" key="1">
    <source>
        <dbReference type="SAM" id="MobiDB-lite"/>
    </source>
</evidence>